<dbReference type="RefSeq" id="WP_021761690.1">
    <property type="nucleotide sequence ID" value="NC_022444.1"/>
</dbReference>
<dbReference type="EMBL" id="CP006585">
    <property type="protein sequence ID" value="AGW14638.1"/>
    <property type="molecule type" value="Genomic_DNA"/>
</dbReference>
<keyword evidence="3" id="KW-1185">Reference proteome</keyword>
<gene>
    <name evidence="2" type="ORF">DGI_2912</name>
</gene>
<evidence type="ECO:0000256" key="1">
    <source>
        <dbReference type="SAM" id="MobiDB-lite"/>
    </source>
</evidence>
<dbReference type="Proteomes" id="UP000016587">
    <property type="component" value="Chromosome"/>
</dbReference>
<dbReference type="KEGG" id="dgg:DGI_2912"/>
<proteinExistence type="predicted"/>
<dbReference type="AlphaFoldDB" id="T2GEE8"/>
<dbReference type="PATRIC" id="fig|1121448.10.peg.2876"/>
<reference evidence="3" key="2">
    <citation type="submission" date="2013-07" db="EMBL/GenBank/DDBJ databases">
        <authorList>
            <person name="Morais-Silva F.O."/>
            <person name="Rezende A.M."/>
            <person name="Pimentel C."/>
            <person name="Resende D.M."/>
            <person name="Santos C.I."/>
            <person name="Clemente C."/>
            <person name="de Oliveira L.M."/>
            <person name="da Silva S.M."/>
            <person name="Costa D.A."/>
            <person name="Varela-Raposo A."/>
            <person name="Horacio E.C.A."/>
            <person name="Matos M."/>
            <person name="Flores O."/>
            <person name="Ruiz J.C."/>
            <person name="Rodrigues-Pousada C."/>
        </authorList>
    </citation>
    <scope>NUCLEOTIDE SEQUENCE [LARGE SCALE GENOMIC DNA]</scope>
    <source>
        <strain evidence="3">ATCC 19364 / DSM 1382 / NCIMB 9332 / VKM B-1759</strain>
    </source>
</reference>
<evidence type="ECO:0000313" key="3">
    <source>
        <dbReference type="Proteomes" id="UP000016587"/>
    </source>
</evidence>
<name>T2GEE8_MEGG1</name>
<feature type="compositionally biased region" description="Polar residues" evidence="1">
    <location>
        <begin position="48"/>
        <end position="64"/>
    </location>
</feature>
<dbReference type="STRING" id="1121448.DGI_2912"/>
<sequence>MPRTSTLQRDDATGALLHRVGDRWLPLELALEAQEIRDHARAAVRTALQESASPDDQTPGNTAQHPALLGEEPA</sequence>
<dbReference type="HOGENOM" id="CLU_2681698_0_0_7"/>
<evidence type="ECO:0000313" key="2">
    <source>
        <dbReference type="EMBL" id="AGW14638.1"/>
    </source>
</evidence>
<organism evidence="2 3">
    <name type="scientific">Megalodesulfovibrio gigas (strain ATCC 19364 / DSM 1382 / NCIMB 9332 / VKM B-1759)</name>
    <name type="common">Desulfovibrio gigas</name>
    <dbReference type="NCBI Taxonomy" id="1121448"/>
    <lineage>
        <taxon>Bacteria</taxon>
        <taxon>Pseudomonadati</taxon>
        <taxon>Thermodesulfobacteriota</taxon>
        <taxon>Desulfovibrionia</taxon>
        <taxon>Desulfovibrionales</taxon>
        <taxon>Desulfovibrionaceae</taxon>
        <taxon>Megalodesulfovibrio</taxon>
    </lineage>
</organism>
<accession>T2GEE8</accession>
<protein>
    <submittedName>
        <fullName evidence="2">Uncharacterized protein</fullName>
    </submittedName>
</protein>
<reference evidence="2 3" key="1">
    <citation type="journal article" date="2013" name="J. Bacteriol.">
        <title>Roles of HynAB and Ech, the only two hydrogenases found in the model sulfate reducer Desulfovibrio gigas.</title>
        <authorList>
            <person name="Morais-Silva F.O."/>
            <person name="Santos C.I."/>
            <person name="Rodrigues R."/>
            <person name="Pereira I.A."/>
            <person name="Rodrigues-Pousada C."/>
        </authorList>
    </citation>
    <scope>NUCLEOTIDE SEQUENCE [LARGE SCALE GENOMIC DNA]</scope>
    <source>
        <strain evidence="3">ATCC 19364 / DSM 1382 / NCIMB 9332 / VKM B-1759</strain>
    </source>
</reference>
<feature type="region of interest" description="Disordered" evidence="1">
    <location>
        <begin position="45"/>
        <end position="74"/>
    </location>
</feature>